<dbReference type="InterPro" id="IPR050177">
    <property type="entry name" value="Lipid_A_modif_metabolic_enz"/>
</dbReference>
<dbReference type="SUPFAM" id="SSF51735">
    <property type="entry name" value="NAD(P)-binding Rossmann-fold domains"/>
    <property type="match status" value="1"/>
</dbReference>
<reference evidence="2 3" key="1">
    <citation type="submission" date="2024-09" db="EMBL/GenBank/DDBJ databases">
        <authorList>
            <person name="Sun Q."/>
            <person name="Mori K."/>
        </authorList>
    </citation>
    <scope>NUCLEOTIDE SEQUENCE [LARGE SCALE GENOMIC DNA]</scope>
    <source>
        <strain evidence="2 3">CCM 8654</strain>
    </source>
</reference>
<dbReference type="EMBL" id="JBHLXH010000003">
    <property type="protein sequence ID" value="MFC0224788.1"/>
    <property type="molecule type" value="Genomic_DNA"/>
</dbReference>
<name>A0ABV6E707_9ACTN</name>
<dbReference type="InterPro" id="IPR001509">
    <property type="entry name" value="Epimerase_deHydtase"/>
</dbReference>
<organism evidence="2 3">
    <name type="scientific">Nocardioides zeicaulis</name>
    <dbReference type="NCBI Taxonomy" id="1776857"/>
    <lineage>
        <taxon>Bacteria</taxon>
        <taxon>Bacillati</taxon>
        <taxon>Actinomycetota</taxon>
        <taxon>Actinomycetes</taxon>
        <taxon>Propionibacteriales</taxon>
        <taxon>Nocardioidaceae</taxon>
        <taxon>Nocardioides</taxon>
    </lineage>
</organism>
<dbReference type="Pfam" id="PF01370">
    <property type="entry name" value="Epimerase"/>
    <property type="match status" value="1"/>
</dbReference>
<dbReference type="InterPro" id="IPR036291">
    <property type="entry name" value="NAD(P)-bd_dom_sf"/>
</dbReference>
<sequence>MPTDRPESLPPLLAPPGMTVLTGAGGWFGQAYLRALAEPAPRHGPVGRSGTVRALVRDPAEVPGVLAALPGCEVHVGDVADEVVVARLLDGADGASVVHAAGVIHPERVADFERVNVGGTRTVLDAAARAGARRVVHVSSNSPFGVNVAGDRFRQHEPYRPVLGYGGSKMRGEQAALARHDPDGLETVVVRPPWFQGPHLPERQVRFLRMVRAGRFPVPGSGEQQRSVVHVDNLVQGVAFAERCRDAGGQAFWVADPEPLRLVDIVSTVQDAFEAEGLTVRRGHARLPAAASALAERADAFLQARGRYVSELHVMGELRHSIACDVSATRDVLGYAPRVGLLDGTREAIRWCLAHGVEL</sequence>
<dbReference type="PANTHER" id="PTHR43245:SF55">
    <property type="entry name" value="NAD(P)-BINDING DOMAIN-CONTAINING PROTEIN"/>
    <property type="match status" value="1"/>
</dbReference>
<evidence type="ECO:0000313" key="3">
    <source>
        <dbReference type="Proteomes" id="UP001589698"/>
    </source>
</evidence>
<feature type="domain" description="NAD-dependent epimerase/dehydratase" evidence="1">
    <location>
        <begin position="20"/>
        <end position="247"/>
    </location>
</feature>
<gene>
    <name evidence="2" type="ORF">ACFFJG_20025</name>
</gene>
<comment type="caution">
    <text evidence="2">The sequence shown here is derived from an EMBL/GenBank/DDBJ whole genome shotgun (WGS) entry which is preliminary data.</text>
</comment>
<accession>A0ABV6E707</accession>
<evidence type="ECO:0000259" key="1">
    <source>
        <dbReference type="Pfam" id="PF01370"/>
    </source>
</evidence>
<dbReference type="Gene3D" id="3.40.50.720">
    <property type="entry name" value="NAD(P)-binding Rossmann-like Domain"/>
    <property type="match status" value="1"/>
</dbReference>
<evidence type="ECO:0000313" key="2">
    <source>
        <dbReference type="EMBL" id="MFC0224788.1"/>
    </source>
</evidence>
<dbReference type="Proteomes" id="UP001589698">
    <property type="component" value="Unassembled WGS sequence"/>
</dbReference>
<proteinExistence type="predicted"/>
<dbReference type="RefSeq" id="WP_378520566.1">
    <property type="nucleotide sequence ID" value="NZ_CBCSDI010000001.1"/>
</dbReference>
<dbReference type="PANTHER" id="PTHR43245">
    <property type="entry name" value="BIFUNCTIONAL POLYMYXIN RESISTANCE PROTEIN ARNA"/>
    <property type="match status" value="1"/>
</dbReference>
<keyword evidence="3" id="KW-1185">Reference proteome</keyword>
<protein>
    <submittedName>
        <fullName evidence="2">NAD-dependent epimerase/dehydratase family protein</fullName>
    </submittedName>
</protein>